<evidence type="ECO:0000256" key="1">
    <source>
        <dbReference type="SAM" id="MobiDB-lite"/>
    </source>
</evidence>
<keyword evidence="2" id="KW-0472">Membrane</keyword>
<dbReference type="EMBL" id="JEMT01001708">
    <property type="protein sequence ID" value="EXX79723.1"/>
    <property type="molecule type" value="Genomic_DNA"/>
</dbReference>
<organism evidence="3 4">
    <name type="scientific">Rhizophagus irregularis (strain DAOM 197198w)</name>
    <name type="common">Glomus intraradices</name>
    <dbReference type="NCBI Taxonomy" id="1432141"/>
    <lineage>
        <taxon>Eukaryota</taxon>
        <taxon>Fungi</taxon>
        <taxon>Fungi incertae sedis</taxon>
        <taxon>Mucoromycota</taxon>
        <taxon>Glomeromycotina</taxon>
        <taxon>Glomeromycetes</taxon>
        <taxon>Glomerales</taxon>
        <taxon>Glomeraceae</taxon>
        <taxon>Rhizophagus</taxon>
    </lineage>
</organism>
<dbReference type="HOGENOM" id="CLU_777934_0_0_1"/>
<comment type="caution">
    <text evidence="3">The sequence shown here is derived from an EMBL/GenBank/DDBJ whole genome shotgun (WGS) entry which is preliminary data.</text>
</comment>
<protein>
    <submittedName>
        <fullName evidence="3">Uncharacterized protein</fullName>
    </submittedName>
</protein>
<evidence type="ECO:0000256" key="2">
    <source>
        <dbReference type="SAM" id="Phobius"/>
    </source>
</evidence>
<feature type="compositionally biased region" description="Pro residues" evidence="1">
    <location>
        <begin position="223"/>
        <end position="247"/>
    </location>
</feature>
<reference evidence="3 4" key="1">
    <citation type="submission" date="2014-02" db="EMBL/GenBank/DDBJ databases">
        <title>Single nucleus genome sequencing reveals high similarity among nuclei of an endomycorrhizal fungus.</title>
        <authorList>
            <person name="Lin K."/>
            <person name="Geurts R."/>
            <person name="Zhang Z."/>
            <person name="Limpens E."/>
            <person name="Saunders D.G."/>
            <person name="Mu D."/>
            <person name="Pang E."/>
            <person name="Cao H."/>
            <person name="Cha H."/>
            <person name="Lin T."/>
            <person name="Zhou Q."/>
            <person name="Shang Y."/>
            <person name="Li Y."/>
            <person name="Ivanov S."/>
            <person name="Sharma T."/>
            <person name="Velzen R.V."/>
            <person name="Ruijter N.D."/>
            <person name="Aanen D.K."/>
            <person name="Win J."/>
            <person name="Kamoun S."/>
            <person name="Bisseling T."/>
            <person name="Huang S."/>
        </authorList>
    </citation>
    <scope>NUCLEOTIDE SEQUENCE [LARGE SCALE GENOMIC DNA]</scope>
    <source>
        <strain evidence="4">DAOM197198w</strain>
    </source>
</reference>
<keyword evidence="2" id="KW-1133">Transmembrane helix</keyword>
<feature type="transmembrane region" description="Helical" evidence="2">
    <location>
        <begin position="27"/>
        <end position="45"/>
    </location>
</feature>
<dbReference type="STRING" id="1432141.A0A015NJX2"/>
<gene>
    <name evidence="3" type="ORF">RirG_002930</name>
</gene>
<dbReference type="AlphaFoldDB" id="A0A015NJX2"/>
<proteinExistence type="predicted"/>
<evidence type="ECO:0000313" key="4">
    <source>
        <dbReference type="Proteomes" id="UP000022910"/>
    </source>
</evidence>
<feature type="region of interest" description="Disordered" evidence="1">
    <location>
        <begin position="218"/>
        <end position="407"/>
    </location>
</feature>
<evidence type="ECO:0000313" key="3">
    <source>
        <dbReference type="EMBL" id="EXX79723.1"/>
    </source>
</evidence>
<keyword evidence="4" id="KW-1185">Reference proteome</keyword>
<dbReference type="Proteomes" id="UP000022910">
    <property type="component" value="Unassembled WGS sequence"/>
</dbReference>
<feature type="transmembrane region" description="Helical" evidence="2">
    <location>
        <begin position="52"/>
        <end position="71"/>
    </location>
</feature>
<accession>A0A015NJX2</accession>
<name>A0A015NJX2_RHIIW</name>
<keyword evidence="2" id="KW-0812">Transmembrane</keyword>
<sequence length="407" mass="43418">MLLGAAIDFTGITLPFSVQDLVGSGNALLGIVGSFVLLGLAFVLVPKLISLILFVVCCLNVTSVFAGYTTATFEADADRMRVDFDPNGVYEYKVEYFRNGEFIFSDSWQGSGMVTGIHYFTCNGSWKMTFFNFSGGVIGTDTVNVTQVLSEPEGCTAPPPKDGECIGCDLFECPGWDSYMGKVDQIIGKIPPAPDWQQVANTFRDTIAPRIKADMEDLLGYAPTPPNAPIPPSVPMPPIPSAPGEPPLPEDLDDRDIKSPSGKEAPGLEESTFDEDDIKNGAPKIPERTDPTGGFKILDPISGLPSQEEFEKNKPIEGEAPLPTDPKDPDNFSPKPEEGENKAPTPPEQDNYIPTDPGDPDNYAPTPGDDTGTAPLPNENGTAPIPGDSNDTAPLPNDNGTAPLPGN</sequence>
<feature type="compositionally biased region" description="Basic and acidic residues" evidence="1">
    <location>
        <begin position="325"/>
        <end position="341"/>
    </location>
</feature>